<name>K2FER2_9BACT</name>
<proteinExistence type="predicted"/>
<feature type="transmembrane region" description="Helical" evidence="1">
    <location>
        <begin position="75"/>
        <end position="93"/>
    </location>
</feature>
<keyword evidence="1" id="KW-0812">Transmembrane</keyword>
<feature type="transmembrane region" description="Helical" evidence="1">
    <location>
        <begin position="105"/>
        <end position="124"/>
    </location>
</feature>
<gene>
    <name evidence="2" type="ORF">ACD_2C00122G0003</name>
</gene>
<reference evidence="2" key="1">
    <citation type="journal article" date="2012" name="Science">
        <title>Fermentation, hydrogen, and sulfur metabolism in multiple uncultivated bacterial phyla.</title>
        <authorList>
            <person name="Wrighton K.C."/>
            <person name="Thomas B.C."/>
            <person name="Sharon I."/>
            <person name="Miller C.S."/>
            <person name="Castelle C.J."/>
            <person name="VerBerkmoes N.C."/>
            <person name="Wilkins M.J."/>
            <person name="Hettich R.L."/>
            <person name="Lipton M.S."/>
            <person name="Williams K.H."/>
            <person name="Long P.E."/>
            <person name="Banfield J.F."/>
        </authorList>
    </citation>
    <scope>NUCLEOTIDE SEQUENCE [LARGE SCALE GENOMIC DNA]</scope>
</reference>
<protein>
    <submittedName>
        <fullName evidence="2">Uncharacterized protein</fullName>
    </submittedName>
</protein>
<evidence type="ECO:0000256" key="1">
    <source>
        <dbReference type="SAM" id="Phobius"/>
    </source>
</evidence>
<dbReference type="AlphaFoldDB" id="K2FER2"/>
<accession>K2FER2</accession>
<sequence length="174" mass="20835">MKTSSKIVALLTLTLSVYFLMIFVTIPELMSYSKWLEILDMKPLWYDYDYVKKLFDALGENWRDTYLRRQLVLDSIYPLLFMITYSYIIKMVYENMLSNKKITLALSLTAILWWFFDYFENFGIMKMIIDYPDNLENLAKITNIFSVLKSSFSTITFLTIIVWIMILLIRKIIK</sequence>
<organism evidence="2">
    <name type="scientific">uncultured bacterium</name>
    <name type="common">gcode 4</name>
    <dbReference type="NCBI Taxonomy" id="1234023"/>
    <lineage>
        <taxon>Bacteria</taxon>
        <taxon>environmental samples</taxon>
    </lineage>
</organism>
<evidence type="ECO:0000313" key="2">
    <source>
        <dbReference type="EMBL" id="EKE29676.1"/>
    </source>
</evidence>
<feature type="transmembrane region" description="Helical" evidence="1">
    <location>
        <begin position="144"/>
        <end position="169"/>
    </location>
</feature>
<keyword evidence="1" id="KW-1133">Transmembrane helix</keyword>
<keyword evidence="1" id="KW-0472">Membrane</keyword>
<dbReference type="EMBL" id="AMFJ01000122">
    <property type="protein sequence ID" value="EKE29676.1"/>
    <property type="molecule type" value="Genomic_DNA"/>
</dbReference>
<feature type="transmembrane region" description="Helical" evidence="1">
    <location>
        <begin position="7"/>
        <end position="26"/>
    </location>
</feature>
<comment type="caution">
    <text evidence="2">The sequence shown here is derived from an EMBL/GenBank/DDBJ whole genome shotgun (WGS) entry which is preliminary data.</text>
</comment>